<accession>A0AAV2P1Y5</accession>
<dbReference type="Proteomes" id="UP001497644">
    <property type="component" value="Chromosome 6"/>
</dbReference>
<proteinExistence type="predicted"/>
<gene>
    <name evidence="2" type="ORF">LPLAT_LOCUS11083</name>
</gene>
<reference evidence="2" key="1">
    <citation type="submission" date="2024-04" db="EMBL/GenBank/DDBJ databases">
        <authorList>
            <consortium name="Molecular Ecology Group"/>
        </authorList>
    </citation>
    <scope>NUCLEOTIDE SEQUENCE</scope>
</reference>
<keyword evidence="3" id="KW-1185">Reference proteome</keyword>
<name>A0AAV2P1Y5_9HYME</name>
<sequence length="93" mass="10165">MGHENAARKSLINLPNFPAVARWSRIKDQQMNRSVGGGKKEKGGNAGAHPGGRRYPTRAMNPSSPPTTALQFVRARYGRAFIVSTSSTWRNAL</sequence>
<organism evidence="2 3">
    <name type="scientific">Lasius platythorax</name>
    <dbReference type="NCBI Taxonomy" id="488582"/>
    <lineage>
        <taxon>Eukaryota</taxon>
        <taxon>Metazoa</taxon>
        <taxon>Ecdysozoa</taxon>
        <taxon>Arthropoda</taxon>
        <taxon>Hexapoda</taxon>
        <taxon>Insecta</taxon>
        <taxon>Pterygota</taxon>
        <taxon>Neoptera</taxon>
        <taxon>Endopterygota</taxon>
        <taxon>Hymenoptera</taxon>
        <taxon>Apocrita</taxon>
        <taxon>Aculeata</taxon>
        <taxon>Formicoidea</taxon>
        <taxon>Formicidae</taxon>
        <taxon>Formicinae</taxon>
        <taxon>Lasius</taxon>
        <taxon>Lasius</taxon>
    </lineage>
</organism>
<feature type="region of interest" description="Disordered" evidence="1">
    <location>
        <begin position="27"/>
        <end position="67"/>
    </location>
</feature>
<evidence type="ECO:0000256" key="1">
    <source>
        <dbReference type="SAM" id="MobiDB-lite"/>
    </source>
</evidence>
<evidence type="ECO:0000313" key="3">
    <source>
        <dbReference type="Proteomes" id="UP001497644"/>
    </source>
</evidence>
<dbReference type="AlphaFoldDB" id="A0AAV2P1Y5"/>
<dbReference type="EMBL" id="OZ034829">
    <property type="protein sequence ID" value="CAL1685639.1"/>
    <property type="molecule type" value="Genomic_DNA"/>
</dbReference>
<protein>
    <submittedName>
        <fullName evidence="2">Uncharacterized protein</fullName>
    </submittedName>
</protein>
<evidence type="ECO:0000313" key="2">
    <source>
        <dbReference type="EMBL" id="CAL1685639.1"/>
    </source>
</evidence>